<dbReference type="Proteomes" id="UP000319746">
    <property type="component" value="Unassembled WGS sequence"/>
</dbReference>
<organism evidence="3 4">
    <name type="scientific">Enteractinococcus coprophilus</name>
    <dbReference type="NCBI Taxonomy" id="1027633"/>
    <lineage>
        <taxon>Bacteria</taxon>
        <taxon>Bacillati</taxon>
        <taxon>Actinomycetota</taxon>
        <taxon>Actinomycetes</taxon>
        <taxon>Micrococcales</taxon>
        <taxon>Micrococcaceae</taxon>
    </lineage>
</organism>
<evidence type="ECO:0008006" key="5">
    <source>
        <dbReference type="Google" id="ProtNLM"/>
    </source>
</evidence>
<reference evidence="3 4" key="1">
    <citation type="submission" date="2019-06" db="EMBL/GenBank/DDBJ databases">
        <title>Sequencing the genomes of 1000 actinobacteria strains.</title>
        <authorList>
            <person name="Klenk H.-P."/>
        </authorList>
    </citation>
    <scope>NUCLEOTIDE SEQUENCE [LARGE SCALE GENOMIC DNA]</scope>
    <source>
        <strain evidence="3 4">DSM 24083</strain>
    </source>
</reference>
<proteinExistence type="predicted"/>
<name>A0A543AGC8_9MICC</name>
<sequence>MSISVSAVLRTSAIALTAGLLLAGCSSDDAETPNNGSSQSAVERPEAPAETAQETELVETLETDFDVTQAMTMEDQWPDIYAMASALSGTEDPDLCQQAGATQYNLLLDAQPAGVRATFDAEAHLDEHASGETVTVFYGNDAAGTQKLHEVYEQTDTACVKEDGSEIKHDVTSAEAAGRQVEVHTWEVVVTDQLTGRMVDVVSEEIFLRYAAAYPPQVIVEDLDADAAEQFNDAATERALEIFTAAVSK</sequence>
<feature type="chain" id="PRO_5022050231" description="PknH-like protein" evidence="2">
    <location>
        <begin position="31"/>
        <end position="249"/>
    </location>
</feature>
<accession>A0A543AGC8</accession>
<dbReference type="OrthoDB" id="4963636at2"/>
<gene>
    <name evidence="3" type="ORF">FB556_2054</name>
</gene>
<evidence type="ECO:0000256" key="1">
    <source>
        <dbReference type="SAM" id="MobiDB-lite"/>
    </source>
</evidence>
<dbReference type="EMBL" id="VFOU01000003">
    <property type="protein sequence ID" value="TQL71566.1"/>
    <property type="molecule type" value="Genomic_DNA"/>
</dbReference>
<protein>
    <recommendedName>
        <fullName evidence="5">PknH-like protein</fullName>
    </recommendedName>
</protein>
<evidence type="ECO:0000256" key="2">
    <source>
        <dbReference type="SAM" id="SignalP"/>
    </source>
</evidence>
<keyword evidence="4" id="KW-1185">Reference proteome</keyword>
<feature type="compositionally biased region" description="Polar residues" evidence="1">
    <location>
        <begin position="32"/>
        <end position="41"/>
    </location>
</feature>
<dbReference type="AlphaFoldDB" id="A0A543AGC8"/>
<evidence type="ECO:0000313" key="3">
    <source>
        <dbReference type="EMBL" id="TQL71566.1"/>
    </source>
</evidence>
<keyword evidence="2" id="KW-0732">Signal</keyword>
<comment type="caution">
    <text evidence="3">The sequence shown here is derived from an EMBL/GenBank/DDBJ whole genome shotgun (WGS) entry which is preliminary data.</text>
</comment>
<evidence type="ECO:0000313" key="4">
    <source>
        <dbReference type="Proteomes" id="UP000319746"/>
    </source>
</evidence>
<feature type="region of interest" description="Disordered" evidence="1">
    <location>
        <begin position="29"/>
        <end position="54"/>
    </location>
</feature>
<feature type="signal peptide" evidence="2">
    <location>
        <begin position="1"/>
        <end position="30"/>
    </location>
</feature>
<dbReference type="RefSeq" id="WP_141867247.1">
    <property type="nucleotide sequence ID" value="NZ_BAABAN010000001.1"/>
</dbReference>